<feature type="non-terminal residue" evidence="1">
    <location>
        <position position="1"/>
    </location>
</feature>
<protein>
    <submittedName>
        <fullName evidence="1">2845_t:CDS:1</fullName>
    </submittedName>
</protein>
<dbReference type="InterPro" id="IPR036396">
    <property type="entry name" value="Cyt_P450_sf"/>
</dbReference>
<dbReference type="Pfam" id="PF00067">
    <property type="entry name" value="p450"/>
    <property type="match status" value="1"/>
</dbReference>
<dbReference type="Proteomes" id="UP000789405">
    <property type="component" value="Unassembled WGS sequence"/>
</dbReference>
<dbReference type="InterPro" id="IPR001128">
    <property type="entry name" value="Cyt_P450"/>
</dbReference>
<sequence>DNNNWLENNIHEIIKSRREEIKKTPIVQKLKSDMLTMFLTVNTERDVTEKIADDLHDKPMSDDQIIPNFMEAISAGTSSGGNSICFLVYFLENYPKVKQRMIEEIE</sequence>
<gene>
    <name evidence="1" type="ORF">DERYTH_LOCUS28754</name>
</gene>
<dbReference type="GO" id="GO:0005506">
    <property type="term" value="F:iron ion binding"/>
    <property type="evidence" value="ECO:0007669"/>
    <property type="project" value="InterPro"/>
</dbReference>
<comment type="caution">
    <text evidence="1">The sequence shown here is derived from an EMBL/GenBank/DDBJ whole genome shotgun (WGS) entry which is preliminary data.</text>
</comment>
<dbReference type="OrthoDB" id="1470350at2759"/>
<dbReference type="GO" id="GO:0016705">
    <property type="term" value="F:oxidoreductase activity, acting on paired donors, with incorporation or reduction of molecular oxygen"/>
    <property type="evidence" value="ECO:0007669"/>
    <property type="project" value="InterPro"/>
</dbReference>
<organism evidence="1 2">
    <name type="scientific">Dentiscutata erythropus</name>
    <dbReference type="NCBI Taxonomy" id="1348616"/>
    <lineage>
        <taxon>Eukaryota</taxon>
        <taxon>Fungi</taxon>
        <taxon>Fungi incertae sedis</taxon>
        <taxon>Mucoromycota</taxon>
        <taxon>Glomeromycotina</taxon>
        <taxon>Glomeromycetes</taxon>
        <taxon>Diversisporales</taxon>
        <taxon>Gigasporaceae</taxon>
        <taxon>Dentiscutata</taxon>
    </lineage>
</organism>
<evidence type="ECO:0000313" key="1">
    <source>
        <dbReference type="EMBL" id="CAG8829789.1"/>
    </source>
</evidence>
<dbReference type="GO" id="GO:0004497">
    <property type="term" value="F:monooxygenase activity"/>
    <property type="evidence" value="ECO:0007669"/>
    <property type="project" value="InterPro"/>
</dbReference>
<keyword evidence="2" id="KW-1185">Reference proteome</keyword>
<feature type="non-terminal residue" evidence="1">
    <location>
        <position position="106"/>
    </location>
</feature>
<dbReference type="GO" id="GO:0020037">
    <property type="term" value="F:heme binding"/>
    <property type="evidence" value="ECO:0007669"/>
    <property type="project" value="InterPro"/>
</dbReference>
<dbReference type="SUPFAM" id="SSF48264">
    <property type="entry name" value="Cytochrome P450"/>
    <property type="match status" value="1"/>
</dbReference>
<accession>A0A9N9KH72</accession>
<evidence type="ECO:0000313" key="2">
    <source>
        <dbReference type="Proteomes" id="UP000789405"/>
    </source>
</evidence>
<dbReference type="EMBL" id="CAJVPY010073894">
    <property type="protein sequence ID" value="CAG8829789.1"/>
    <property type="molecule type" value="Genomic_DNA"/>
</dbReference>
<proteinExistence type="predicted"/>
<name>A0A9N9KH72_9GLOM</name>
<reference evidence="1" key="1">
    <citation type="submission" date="2021-06" db="EMBL/GenBank/DDBJ databases">
        <authorList>
            <person name="Kallberg Y."/>
            <person name="Tangrot J."/>
            <person name="Rosling A."/>
        </authorList>
    </citation>
    <scope>NUCLEOTIDE SEQUENCE</scope>
    <source>
        <strain evidence="1">MA453B</strain>
    </source>
</reference>
<dbReference type="AlphaFoldDB" id="A0A9N9KH72"/>
<dbReference type="Gene3D" id="1.10.630.10">
    <property type="entry name" value="Cytochrome P450"/>
    <property type="match status" value="1"/>
</dbReference>